<protein>
    <recommendedName>
        <fullName evidence="6">DUF1648 domain-containing protein</fullName>
    </recommendedName>
</protein>
<evidence type="ECO:0000256" key="1">
    <source>
        <dbReference type="SAM" id="Phobius"/>
    </source>
</evidence>
<keyword evidence="1" id="KW-0812">Transmembrane</keyword>
<reference evidence="4 5" key="1">
    <citation type="submission" date="2017-11" db="EMBL/GenBank/DDBJ databases">
        <title>Evolution of Phototrophy in the Chloroflexi Phylum Driven by Horizontal Gene Transfer.</title>
        <authorList>
            <person name="Ward L.M."/>
            <person name="Hemp J."/>
            <person name="Shih P.M."/>
            <person name="Mcglynn S.E."/>
            <person name="Fischer W."/>
        </authorList>
    </citation>
    <scope>NUCLEOTIDE SEQUENCE [LARGE SCALE GENOMIC DNA]</scope>
    <source>
        <strain evidence="4">JP3_7</strain>
    </source>
</reference>
<dbReference type="InterPro" id="IPR027783">
    <property type="entry name" value="Bacterial_PH-related"/>
</dbReference>
<feature type="domain" description="DUF1648" evidence="2">
    <location>
        <begin position="209"/>
        <end position="252"/>
    </location>
</feature>
<dbReference type="AlphaFoldDB" id="A0A2M8QGL4"/>
<keyword evidence="1" id="KW-1133">Transmembrane helix</keyword>
<dbReference type="Pfam" id="PF07853">
    <property type="entry name" value="DUF1648"/>
    <property type="match status" value="1"/>
</dbReference>
<feature type="transmembrane region" description="Helical" evidence="1">
    <location>
        <begin position="197"/>
        <end position="216"/>
    </location>
</feature>
<sequence length="302" mass="33354">MNVFDVDSRLAFTSGVIATVVVAFGAVACVIAALLIPLSGFTFLFALSAMALLALAIWLGYQTYQLTHINYTLNRNAFIIHWGALREIVPMSDVKKVIPADEITDDLRLSRLPLPGWWFGTGSHPVLGKIRFYATEPPDRQIIVITSKCSYAIAPYDEEAFLDAFRMRLDMRPTQHVTYDRLLPGFATWRIWRDRTALVLLFLAIGLNLALFGMSATRFPAAPTQIALHFDARGSVDRLGEKSQLFVPPILGLFTLVISLIAGLVLYRKGETLAALMLWGGSAAMQLLFFVAALTLGFSLPS</sequence>
<dbReference type="Pfam" id="PF10882">
    <property type="entry name" value="bPH_5"/>
    <property type="match status" value="1"/>
</dbReference>
<organism evidence="4 5">
    <name type="scientific">Candidatus Thermofonsia Clade 3 bacterium</name>
    <dbReference type="NCBI Taxonomy" id="2364212"/>
    <lineage>
        <taxon>Bacteria</taxon>
        <taxon>Bacillati</taxon>
        <taxon>Chloroflexota</taxon>
        <taxon>Candidatus Thermofontia</taxon>
        <taxon>Candidatus Thermofonsia Clade 3</taxon>
    </lineage>
</organism>
<accession>A0A2M8QGL4</accession>
<feature type="transmembrane region" description="Helical" evidence="1">
    <location>
        <begin position="245"/>
        <end position="267"/>
    </location>
</feature>
<proteinExistence type="predicted"/>
<feature type="transmembrane region" description="Helical" evidence="1">
    <location>
        <begin position="12"/>
        <end position="36"/>
    </location>
</feature>
<evidence type="ECO:0000259" key="2">
    <source>
        <dbReference type="Pfam" id="PF07853"/>
    </source>
</evidence>
<dbReference type="InterPro" id="IPR012867">
    <property type="entry name" value="DUF1648"/>
</dbReference>
<gene>
    <name evidence="4" type="ORF">CUN48_00990</name>
</gene>
<keyword evidence="1" id="KW-0472">Membrane</keyword>
<evidence type="ECO:0000259" key="3">
    <source>
        <dbReference type="Pfam" id="PF10882"/>
    </source>
</evidence>
<evidence type="ECO:0008006" key="6">
    <source>
        <dbReference type="Google" id="ProtNLM"/>
    </source>
</evidence>
<feature type="domain" description="Bacterial Pleckstrin homology" evidence="3">
    <location>
        <begin position="70"/>
        <end position="168"/>
    </location>
</feature>
<feature type="transmembrane region" description="Helical" evidence="1">
    <location>
        <begin position="274"/>
        <end position="300"/>
    </location>
</feature>
<dbReference type="EMBL" id="PGTN01000003">
    <property type="protein sequence ID" value="PJF48965.1"/>
    <property type="molecule type" value="Genomic_DNA"/>
</dbReference>
<dbReference type="Proteomes" id="UP000230790">
    <property type="component" value="Unassembled WGS sequence"/>
</dbReference>
<evidence type="ECO:0000313" key="5">
    <source>
        <dbReference type="Proteomes" id="UP000230790"/>
    </source>
</evidence>
<name>A0A2M8QGL4_9CHLR</name>
<comment type="caution">
    <text evidence="4">The sequence shown here is derived from an EMBL/GenBank/DDBJ whole genome shotgun (WGS) entry which is preliminary data.</text>
</comment>
<feature type="transmembrane region" description="Helical" evidence="1">
    <location>
        <begin position="42"/>
        <end position="61"/>
    </location>
</feature>
<evidence type="ECO:0000313" key="4">
    <source>
        <dbReference type="EMBL" id="PJF48965.1"/>
    </source>
</evidence>